<name>A0AAV1HQH3_9CHLO</name>
<dbReference type="PANTHER" id="PTHR33129">
    <property type="entry name" value="PROTEIN KINASE DOMAIN-CONTAINING PROTEIN-RELATED"/>
    <property type="match status" value="1"/>
</dbReference>
<comment type="caution">
    <text evidence="3">The sequence shown here is derived from an EMBL/GenBank/DDBJ whole genome shotgun (WGS) entry which is preliminary data.</text>
</comment>
<evidence type="ECO:0000313" key="3">
    <source>
        <dbReference type="EMBL" id="CAK0731532.1"/>
    </source>
</evidence>
<dbReference type="AlphaFoldDB" id="A0AAV1HQH3"/>
<gene>
    <name evidence="3" type="ORF">CVIRNUC_000007</name>
</gene>
<dbReference type="PANTHER" id="PTHR33129:SF1">
    <property type="entry name" value="ATP-BINDING PROTEIN"/>
    <property type="match status" value="1"/>
</dbReference>
<evidence type="ECO:0000256" key="2">
    <source>
        <dbReference type="SAM" id="MobiDB-lite"/>
    </source>
</evidence>
<evidence type="ECO:0000256" key="1">
    <source>
        <dbReference type="SAM" id="Coils"/>
    </source>
</evidence>
<proteinExistence type="predicted"/>
<sequence length="676" mass="74948">MDPVERRLEKLDSEIADLTAKTEAAWDAFISATDPQRKTELKERYIVLNKEKEDCRSERHDLQLKLPSSGPAESSVWDKHGRCEQLASFLAALPAAQAAIENPRAKTVIGLEGGAIWLGMSTVATADLFVRNCYLELFEARESYIKAANWEHGCQIVFTGTPGVGKSHAAALFVAQKLLAGLCVLLETCWPGRESQRQYFWLSLSGKVERTVNTDAAGVRLNENKGRAIYVTDGCVPCISLALYDGHNVTFCSPQRDLWRRERKALPFKGFYVPVLNEDEVLAMKAALPHYKDLTDDSVSEWFSWAGGSARACLKINKDCGSAGLAAWTSDIKDLLGNISTDGLLAMIRCDGLDTYVESSDRIFHWVLAEGLSEPKACSPQAFRLRRYTKKCVRFASRKIKDLALITLDLSKLADVALACLDDSQQSTGYWVELLSFRCLQGGCKLHGAMLPERHTEGRIPFQISLPPATVEHWTIPMEAAQQSKSDLSVLCLPHSKNEPAIDAISGPALYWQMTKAGRHSLVRSALVMNTATEGEGGGRQVQLTALQQRMTWPGASMKLTKPLLCFMVPPQRFHSKYKSRQHYTTEGGIRHDTQSEVVHQCVVMLPLHDIMSESRNVLAKKRLVEQVETLAEESFPGAMEICDGDGEPAGRSSAPKLEAPLRRERAQQGMPNKAE</sequence>
<keyword evidence="1" id="KW-0175">Coiled coil</keyword>
<organism evidence="3 4">
    <name type="scientific">Coccomyxa viridis</name>
    <dbReference type="NCBI Taxonomy" id="1274662"/>
    <lineage>
        <taxon>Eukaryota</taxon>
        <taxon>Viridiplantae</taxon>
        <taxon>Chlorophyta</taxon>
        <taxon>core chlorophytes</taxon>
        <taxon>Trebouxiophyceae</taxon>
        <taxon>Trebouxiophyceae incertae sedis</taxon>
        <taxon>Coccomyxaceae</taxon>
        <taxon>Coccomyxa</taxon>
    </lineage>
</organism>
<dbReference type="Proteomes" id="UP001314263">
    <property type="component" value="Unassembled WGS sequence"/>
</dbReference>
<dbReference type="InterPro" id="IPR052980">
    <property type="entry name" value="Crinkler_effector"/>
</dbReference>
<evidence type="ECO:0000313" key="4">
    <source>
        <dbReference type="Proteomes" id="UP001314263"/>
    </source>
</evidence>
<feature type="region of interest" description="Disordered" evidence="2">
    <location>
        <begin position="639"/>
        <end position="676"/>
    </location>
</feature>
<reference evidence="3 4" key="1">
    <citation type="submission" date="2023-10" db="EMBL/GenBank/DDBJ databases">
        <authorList>
            <person name="Maclean D."/>
            <person name="Macfadyen A."/>
        </authorList>
    </citation>
    <scope>NUCLEOTIDE SEQUENCE [LARGE SCALE GENOMIC DNA]</scope>
</reference>
<protein>
    <submittedName>
        <fullName evidence="3">Uncharacterized protein</fullName>
    </submittedName>
</protein>
<feature type="coiled-coil region" evidence="1">
    <location>
        <begin position="1"/>
        <end position="58"/>
    </location>
</feature>
<accession>A0AAV1HQH3</accession>
<keyword evidence="4" id="KW-1185">Reference proteome</keyword>
<dbReference type="EMBL" id="CAUYUE010000001">
    <property type="protein sequence ID" value="CAK0731532.1"/>
    <property type="molecule type" value="Genomic_DNA"/>
</dbReference>